<reference evidence="1" key="1">
    <citation type="submission" date="2022-05" db="EMBL/GenBank/DDBJ databases">
        <title>An RpoN-dependent PEP-CTERM gene is involved in floc formation of an Aquincola tertiaricarbonis strain.</title>
        <authorList>
            <person name="Qiu D."/>
            <person name="Xia M."/>
        </authorList>
    </citation>
    <scope>NUCLEOTIDE SEQUENCE</scope>
    <source>
        <strain evidence="1">RN12</strain>
    </source>
</reference>
<accession>A0ABY4S2V6</accession>
<sequence>MRKTQSPMGRRAALIALGSGTLLLAACASKPIRPANADGTWCHRVGKAPRYKLTCTRAPVPPPTVEAEAKRFAVSADRLTVYVVRKRWADSANLVKLTVDGSALAETVPESFVRLRLPPGEHALRATWARGEAQAIISGAAGEIRFLELVGSVWAWGSTYEFEPGDEASRDRVLRVRMVADVG</sequence>
<dbReference type="EMBL" id="CP097635">
    <property type="protein sequence ID" value="URI07786.1"/>
    <property type="molecule type" value="Genomic_DNA"/>
</dbReference>
<keyword evidence="2" id="KW-1185">Reference proteome</keyword>
<evidence type="ECO:0000313" key="2">
    <source>
        <dbReference type="Proteomes" id="UP001056201"/>
    </source>
</evidence>
<organism evidence="1 2">
    <name type="scientific">Aquincola tertiaricarbonis</name>
    <dbReference type="NCBI Taxonomy" id="391953"/>
    <lineage>
        <taxon>Bacteria</taxon>
        <taxon>Pseudomonadati</taxon>
        <taxon>Pseudomonadota</taxon>
        <taxon>Betaproteobacteria</taxon>
        <taxon>Burkholderiales</taxon>
        <taxon>Sphaerotilaceae</taxon>
        <taxon>Aquincola</taxon>
    </lineage>
</organism>
<evidence type="ECO:0000313" key="1">
    <source>
        <dbReference type="EMBL" id="URI07786.1"/>
    </source>
</evidence>
<dbReference type="Proteomes" id="UP001056201">
    <property type="component" value="Chromosome 1"/>
</dbReference>
<gene>
    <name evidence="1" type="ORF">MW290_04060</name>
</gene>
<evidence type="ECO:0008006" key="3">
    <source>
        <dbReference type="Google" id="ProtNLM"/>
    </source>
</evidence>
<dbReference type="PROSITE" id="PS51318">
    <property type="entry name" value="TAT"/>
    <property type="match status" value="1"/>
</dbReference>
<name>A0ABY4S2V6_AQUTE</name>
<dbReference type="RefSeq" id="WP_250196017.1">
    <property type="nucleotide sequence ID" value="NZ_CP097635.1"/>
</dbReference>
<dbReference type="InterPro" id="IPR006311">
    <property type="entry name" value="TAT_signal"/>
</dbReference>
<protein>
    <recommendedName>
        <fullName evidence="3">DUF2846 domain-containing protein</fullName>
    </recommendedName>
</protein>
<dbReference type="PROSITE" id="PS51257">
    <property type="entry name" value="PROKAR_LIPOPROTEIN"/>
    <property type="match status" value="1"/>
</dbReference>
<proteinExistence type="predicted"/>